<organism evidence="2">
    <name type="scientific">Raoultella planticola</name>
    <name type="common">Klebsiella planticola</name>
    <dbReference type="NCBI Taxonomy" id="575"/>
    <lineage>
        <taxon>Bacteria</taxon>
        <taxon>Pseudomonadati</taxon>
        <taxon>Pseudomonadota</taxon>
        <taxon>Gammaproteobacteria</taxon>
        <taxon>Enterobacterales</taxon>
        <taxon>Enterobacteriaceae</taxon>
        <taxon>Klebsiella/Raoultella group</taxon>
        <taxon>Raoultella</taxon>
    </lineage>
</organism>
<feature type="compositionally biased region" description="Polar residues" evidence="1">
    <location>
        <begin position="74"/>
        <end position="89"/>
    </location>
</feature>
<evidence type="ECO:0000256" key="1">
    <source>
        <dbReference type="SAM" id="MobiDB-lite"/>
    </source>
</evidence>
<proteinExistence type="predicted"/>
<dbReference type="EMBL" id="CP029752">
    <property type="protein sequence ID" value="QFG76473.1"/>
    <property type="molecule type" value="Genomic_DNA"/>
</dbReference>
<dbReference type="AlphaFoldDB" id="A0A5P6A963"/>
<sequence length="101" mass="11611">MSILKVFLHVINVRCVAGETGNAGKPYHTPAERDLTNKNREQMLHCRHKYPFMPAIDSLIKRFRRRSPEPSATELKQSVAVSPENNGYRQQDFKHQHPMAG</sequence>
<name>A0A5P6A963_RAOPL</name>
<protein>
    <submittedName>
        <fullName evidence="2">Uncharacterized protein</fullName>
    </submittedName>
</protein>
<evidence type="ECO:0000313" key="2">
    <source>
        <dbReference type="EMBL" id="QFG76473.1"/>
    </source>
</evidence>
<reference evidence="2" key="1">
    <citation type="submission" date="2018-05" db="EMBL/GenBank/DDBJ databases">
        <title>Bacterial isolates from healthy term breastfed infants carrying antibiotic resistance genes.</title>
        <authorList>
            <person name="Casaburi G."/>
        </authorList>
    </citation>
    <scope>NUCLEOTIDE SEQUENCE [LARGE SCALE GENOMIC DNA]</scope>
    <source>
        <strain evidence="2">7084_4</strain>
    </source>
</reference>
<accession>A0A5P6A963</accession>
<feature type="region of interest" description="Disordered" evidence="1">
    <location>
        <begin position="64"/>
        <end position="101"/>
    </location>
</feature>
<gene>
    <name evidence="2" type="ORF">DMB90_03850</name>
</gene>